<evidence type="ECO:0000259" key="12">
    <source>
        <dbReference type="PROSITE" id="PS51192"/>
    </source>
</evidence>
<dbReference type="InterPro" id="IPR021810">
    <property type="entry name" value="T1RH-like_C"/>
</dbReference>
<dbReference type="InterPro" id="IPR004473">
    <property type="entry name" value="Restrct_endonuc_typeI_HsdR"/>
</dbReference>
<gene>
    <name evidence="13" type="ORF">BHF68_03895</name>
</gene>
<comment type="function">
    <text evidence="11">Subunit R is required for both nuclease and ATPase activities, but not for modification.</text>
</comment>
<dbReference type="CDD" id="cd18030">
    <property type="entry name" value="DEXHc_RE_I_HsdR"/>
    <property type="match status" value="1"/>
</dbReference>
<dbReference type="GO" id="GO:0005524">
    <property type="term" value="F:ATP binding"/>
    <property type="evidence" value="ECO:0007669"/>
    <property type="project" value="UniProtKB-KW"/>
</dbReference>
<dbReference type="EC" id="3.1.21.3" evidence="11"/>
<evidence type="ECO:0000313" key="13">
    <source>
        <dbReference type="EMBL" id="OEF97362.1"/>
    </source>
</evidence>
<keyword evidence="13" id="KW-0347">Helicase</keyword>
<dbReference type="AlphaFoldDB" id="A0A1E5G2Q7"/>
<keyword evidence="5 11" id="KW-0547">Nucleotide-binding</keyword>
<comment type="catalytic activity">
    <reaction evidence="1 11">
        <text>Endonucleolytic cleavage of DNA to give random double-stranded fragments with terminal 5'-phosphates, ATP is simultaneously hydrolyzed.</text>
        <dbReference type="EC" id="3.1.21.3"/>
    </reaction>
</comment>
<dbReference type="STRING" id="766136.BHF68_03895"/>
<keyword evidence="7" id="KW-0255">Endonuclease</keyword>
<keyword evidence="10 11" id="KW-0238">DNA-binding</keyword>
<accession>A0A1E5G2Q7</accession>
<keyword evidence="8 11" id="KW-0378">Hydrolase</keyword>
<dbReference type="Proteomes" id="UP000094296">
    <property type="component" value="Unassembled WGS sequence"/>
</dbReference>
<dbReference type="CDD" id="cd18800">
    <property type="entry name" value="SF2_C_EcoR124I-like"/>
    <property type="match status" value="1"/>
</dbReference>
<evidence type="ECO:0000256" key="2">
    <source>
        <dbReference type="ARBA" id="ARBA00008598"/>
    </source>
</evidence>
<dbReference type="GO" id="GO:0009035">
    <property type="term" value="F:type I site-specific deoxyribonuclease activity"/>
    <property type="evidence" value="ECO:0007669"/>
    <property type="project" value="UniProtKB-EC"/>
</dbReference>
<proteinExistence type="inferred from homology"/>
<evidence type="ECO:0000256" key="7">
    <source>
        <dbReference type="ARBA" id="ARBA00022759"/>
    </source>
</evidence>
<dbReference type="Gene3D" id="3.90.1570.50">
    <property type="match status" value="1"/>
</dbReference>
<dbReference type="SUPFAM" id="SSF52540">
    <property type="entry name" value="P-loop containing nucleoside triphosphate hydrolases"/>
    <property type="match status" value="2"/>
</dbReference>
<protein>
    <recommendedName>
        <fullName evidence="11">Type I restriction enzyme endonuclease subunit</fullName>
        <shortName evidence="11">R protein</shortName>
        <ecNumber evidence="11">3.1.21.3</ecNumber>
    </recommendedName>
    <alternativeName>
        <fullName evidence="11">Type-1 restriction enzyme R protein</fullName>
    </alternativeName>
</protein>
<evidence type="ECO:0000313" key="14">
    <source>
        <dbReference type="Proteomes" id="UP000094296"/>
    </source>
</evidence>
<dbReference type="PANTHER" id="PTHR30195:SF15">
    <property type="entry name" value="TYPE I RESTRICTION ENZYME HINDI ENDONUCLEASE SUBUNIT"/>
    <property type="match status" value="1"/>
</dbReference>
<evidence type="ECO:0000256" key="3">
    <source>
        <dbReference type="ARBA" id="ARBA00011296"/>
    </source>
</evidence>
<sequence length="1051" mass="121369">MSRAKEYDELNISQSPALEVLSNIGYTPIAAEKAELMRGNLYNVVLKEVLYERLKAINSFEYKGETYNFSEKNILQAIQDIDEALTDGLIKTNEKIYDSLILGKSYPEKISDVDGVRSFNVNYIDWKHLENNVFHVIEEFSIEREDGQGTVRPDLVLFINGIPIGVIECKKSSISVEQGISQMLRNQSNDYVPQLFKYVQVVMSTNKNDTHYATVYTPKKFWSAWKEDVESCEYSWYNTELEKAVVGRIPTFQDKSIVSLFHPERILKLIRYFTLFDKNVKKIARYQQYFAIKEIVNTISETDKNGNRQSGVVWHTQGSGKSLTMVMLARYILAEMADLHPKVLVITDRVELDGQIHKTFNHSRLKAAKASSGRNLVKLINDNSADIITSLVHKFDTAAKHQDPVKSNNIFVLIDESHRTQYGELHIKMKNVFPNACYLGFTGTPLMKKDKSTLNKFGSRMIHKYTIKNGVEDGAIVPLLYEGRLVEQTVNRAAIDKRIDMIIRNLNEKQAEMLKAKWSKFEAIASSEQRIRLIADDIYMHFKTFYKGTFAKAMLATNTKFDAIRYHDAFQEYGDMRTAVVISPPDQREGYEDVNEEPEDKVIKFWNKLILGYADPLKYEEYVKNEFIDGESIDMLIVVDKLLTGFDAPRATILYIDKPMKEHTLLQAIARVNRLYEGKDFGIIVDYRGLIDELDSALKNYSGAGLENFDGEDIAGALVDVIGTIGSLKQAYSNLVAIFRMVKNKNDKEEFELLLANDEIRNDFYKELSQFAKYFGIALESEHVYNALGENEILHYKRELKFFQELRASVKLRYSDAIDHKEYESKMRNLMDTYIAAEDVIQITAPVDILNEEEFEEEILRLGSPRAKADAIKTRMTKSITEKWDENPTYYKKFSQRIEEILAAYKEKRISDADYLKRMNEVKEDYRKGYSGTSYPEKIKHNLHAQAFYGVIKEAFEDESLYSACDSDVVQEMKEVYNYENILSDIAIDADTIIGKHSKVDWHDNPDVHKAITRSLDDLLYMVKKKHFPDLNYDQIDRIIENIKTVALRRY</sequence>
<dbReference type="InterPro" id="IPR040980">
    <property type="entry name" value="SWI2_SNF2"/>
</dbReference>
<dbReference type="Pfam" id="PF04313">
    <property type="entry name" value="HSDR_N"/>
    <property type="match status" value="1"/>
</dbReference>
<dbReference type="CDD" id="cd22332">
    <property type="entry name" value="HsdR_N"/>
    <property type="match status" value="1"/>
</dbReference>
<dbReference type="PANTHER" id="PTHR30195">
    <property type="entry name" value="TYPE I SITE-SPECIFIC DEOXYRIBONUCLEASE PROTEIN SUBUNIT M AND R"/>
    <property type="match status" value="1"/>
</dbReference>
<dbReference type="Pfam" id="PF18766">
    <property type="entry name" value="SWI2_SNF2"/>
    <property type="match status" value="1"/>
</dbReference>
<dbReference type="PROSITE" id="PS51192">
    <property type="entry name" value="HELICASE_ATP_BIND_1"/>
    <property type="match status" value="1"/>
</dbReference>
<keyword evidence="14" id="KW-1185">Reference proteome</keyword>
<feature type="domain" description="Helicase ATP-binding" evidence="12">
    <location>
        <begin position="302"/>
        <end position="463"/>
    </location>
</feature>
<dbReference type="InterPro" id="IPR051268">
    <property type="entry name" value="Type-I_R_enzyme_R_subunit"/>
</dbReference>
<evidence type="ECO:0000256" key="1">
    <source>
        <dbReference type="ARBA" id="ARBA00000851"/>
    </source>
</evidence>
<dbReference type="REBASE" id="172347">
    <property type="entry name" value="DalAHT28ORF3880P"/>
</dbReference>
<name>A0A1E5G2Q7_9FIRM</name>
<dbReference type="OrthoDB" id="9758243at2"/>
<dbReference type="Pfam" id="PF22679">
    <property type="entry name" value="T1R_D3-like"/>
    <property type="match status" value="1"/>
</dbReference>
<evidence type="ECO:0000256" key="4">
    <source>
        <dbReference type="ARBA" id="ARBA00022722"/>
    </source>
</evidence>
<dbReference type="EMBL" id="MIJE01000011">
    <property type="protein sequence ID" value="OEF97362.1"/>
    <property type="molecule type" value="Genomic_DNA"/>
</dbReference>
<reference evidence="13 14" key="1">
    <citation type="submission" date="2016-09" db="EMBL/GenBank/DDBJ databases">
        <title>Draft genome sequence for the type strain of Desulfuribacillus alkaliarsenatis AHT28, an obligately anaerobic, sulfidogenic bacterium isolated from Russian soda lake sediments.</title>
        <authorList>
            <person name="Abin C.A."/>
            <person name="Hollibaugh J.T."/>
        </authorList>
    </citation>
    <scope>NUCLEOTIDE SEQUENCE [LARGE SCALE GENOMIC DNA]</scope>
    <source>
        <strain evidence="13 14">AHT28</strain>
    </source>
</reference>
<dbReference type="SMART" id="SM00487">
    <property type="entry name" value="DEXDc"/>
    <property type="match status" value="1"/>
</dbReference>
<dbReference type="InterPro" id="IPR014001">
    <property type="entry name" value="Helicase_ATP-bd"/>
</dbReference>
<evidence type="ECO:0000256" key="9">
    <source>
        <dbReference type="ARBA" id="ARBA00022840"/>
    </source>
</evidence>
<dbReference type="Pfam" id="PF11867">
    <property type="entry name" value="T1RH-like_C"/>
    <property type="match status" value="1"/>
</dbReference>
<comment type="caution">
    <text evidence="13">The sequence shown here is derived from an EMBL/GenBank/DDBJ whole genome shotgun (WGS) entry which is preliminary data.</text>
</comment>
<dbReference type="Gene3D" id="3.40.50.300">
    <property type="entry name" value="P-loop containing nucleotide triphosphate hydrolases"/>
    <property type="match status" value="2"/>
</dbReference>
<dbReference type="NCBIfam" id="TIGR00348">
    <property type="entry name" value="hsdR"/>
    <property type="match status" value="1"/>
</dbReference>
<evidence type="ECO:0000256" key="8">
    <source>
        <dbReference type="ARBA" id="ARBA00022801"/>
    </source>
</evidence>
<evidence type="ECO:0000256" key="10">
    <source>
        <dbReference type="ARBA" id="ARBA00023125"/>
    </source>
</evidence>
<evidence type="ECO:0000256" key="11">
    <source>
        <dbReference type="RuleBase" id="RU364115"/>
    </source>
</evidence>
<comment type="subunit">
    <text evidence="3 11">The type I restriction/modification system is composed of three polypeptides R, M and S.</text>
</comment>
<organism evidence="13 14">
    <name type="scientific">Desulfuribacillus alkaliarsenatis</name>
    <dbReference type="NCBI Taxonomy" id="766136"/>
    <lineage>
        <taxon>Bacteria</taxon>
        <taxon>Bacillati</taxon>
        <taxon>Bacillota</taxon>
        <taxon>Desulfuribacillia</taxon>
        <taxon>Desulfuribacillales</taxon>
        <taxon>Desulfuribacillaceae</taxon>
        <taxon>Desulfuribacillus</taxon>
    </lineage>
</organism>
<evidence type="ECO:0000256" key="6">
    <source>
        <dbReference type="ARBA" id="ARBA00022747"/>
    </source>
</evidence>
<dbReference type="GO" id="GO:0009307">
    <property type="term" value="P:DNA restriction-modification system"/>
    <property type="evidence" value="ECO:0007669"/>
    <property type="project" value="UniProtKB-KW"/>
</dbReference>
<keyword evidence="9 11" id="KW-0067">ATP-binding</keyword>
<dbReference type="GO" id="GO:0004386">
    <property type="term" value="F:helicase activity"/>
    <property type="evidence" value="ECO:0007669"/>
    <property type="project" value="UniProtKB-KW"/>
</dbReference>
<evidence type="ECO:0000256" key="5">
    <source>
        <dbReference type="ARBA" id="ARBA00022741"/>
    </source>
</evidence>
<dbReference type="InterPro" id="IPR055180">
    <property type="entry name" value="HsdR_RecA-like_helicase_dom_2"/>
</dbReference>
<dbReference type="InterPro" id="IPR027417">
    <property type="entry name" value="P-loop_NTPase"/>
</dbReference>
<dbReference type="GO" id="GO:0003677">
    <property type="term" value="F:DNA binding"/>
    <property type="evidence" value="ECO:0007669"/>
    <property type="project" value="UniProtKB-KW"/>
</dbReference>
<comment type="similarity">
    <text evidence="2 11">Belongs to the HsdR family.</text>
</comment>
<keyword evidence="6 11" id="KW-0680">Restriction system</keyword>
<keyword evidence="4" id="KW-0540">Nuclease</keyword>
<dbReference type="InterPro" id="IPR007409">
    <property type="entry name" value="Restrct_endonuc_type1_HsdR_N"/>
</dbReference>
<dbReference type="RefSeq" id="WP_069642760.1">
    <property type="nucleotide sequence ID" value="NZ_MIJE01000011.1"/>
</dbReference>